<dbReference type="AlphaFoldDB" id="K2G6Y3"/>
<gene>
    <name evidence="1" type="ORF">ACD_2C00047G0008</name>
</gene>
<organism evidence="1">
    <name type="scientific">uncultured bacterium</name>
    <name type="common">gcode 4</name>
    <dbReference type="NCBI Taxonomy" id="1234023"/>
    <lineage>
        <taxon>Bacteria</taxon>
        <taxon>environmental samples</taxon>
    </lineage>
</organism>
<sequence>MIYTLRALNIEYKPGVSRAYILLQNKEKSDIYIYRILFKVKLKILIYNLRALNIEYKPRDILGFIFLSEILISHPLPNTSIHIK</sequence>
<evidence type="ECO:0000313" key="1">
    <source>
        <dbReference type="EMBL" id="EKE30087.1"/>
    </source>
</evidence>
<proteinExistence type="predicted"/>
<comment type="caution">
    <text evidence="1">The sequence shown here is derived from an EMBL/GenBank/DDBJ whole genome shotgun (WGS) entry which is preliminary data.</text>
</comment>
<protein>
    <submittedName>
        <fullName evidence="1">Uncharacterized protein</fullName>
    </submittedName>
</protein>
<dbReference type="EMBL" id="AMFJ01000047">
    <property type="protein sequence ID" value="EKE30087.1"/>
    <property type="molecule type" value="Genomic_DNA"/>
</dbReference>
<reference evidence="1" key="1">
    <citation type="journal article" date="2012" name="Science">
        <title>Fermentation, hydrogen, and sulfur metabolism in multiple uncultivated bacterial phyla.</title>
        <authorList>
            <person name="Wrighton K.C."/>
            <person name="Thomas B.C."/>
            <person name="Sharon I."/>
            <person name="Miller C.S."/>
            <person name="Castelle C.J."/>
            <person name="VerBerkmoes N.C."/>
            <person name="Wilkins M.J."/>
            <person name="Hettich R.L."/>
            <person name="Lipton M.S."/>
            <person name="Williams K.H."/>
            <person name="Long P.E."/>
            <person name="Banfield J.F."/>
        </authorList>
    </citation>
    <scope>NUCLEOTIDE SEQUENCE [LARGE SCALE GENOMIC DNA]</scope>
</reference>
<accession>K2G6Y3</accession>
<name>K2G6Y3_9BACT</name>